<protein>
    <submittedName>
        <fullName evidence="2">Uncharacterized protein</fullName>
    </submittedName>
</protein>
<proteinExistence type="predicted"/>
<evidence type="ECO:0000313" key="2">
    <source>
        <dbReference type="EMBL" id="KAF9065920.1"/>
    </source>
</evidence>
<keyword evidence="3" id="KW-1185">Reference proteome</keyword>
<feature type="region of interest" description="Disordered" evidence="1">
    <location>
        <begin position="1"/>
        <end position="110"/>
    </location>
</feature>
<sequence length="269" mass="29950">MPFTKKRRLSDAGYRASGSVRKKLRHRSPSPLPIPATSSPAGTDRGNNSDSDTPTLDIPISSAPASPQFDNDDPDTPIPLLNLQPLPDITPTTPRHAQVSPGQPTTPMSMLLNTPAHLRGRPRVRRAHHNPLANADLYAPIQWEDRQAELEMRKATAHASQAFNTNLEARQEATEAQDIFRSITRPKNEGGFGFCNMKHFTERLFGTGDDHQMKANITRWCNNQGADFVSHIFERSTPAFEDFLSSPTFTEKLCNHPKASHSAIQYVHE</sequence>
<reference evidence="2" key="1">
    <citation type="submission" date="2020-11" db="EMBL/GenBank/DDBJ databases">
        <authorList>
            <consortium name="DOE Joint Genome Institute"/>
            <person name="Ahrendt S."/>
            <person name="Riley R."/>
            <person name="Andreopoulos W."/>
            <person name="Labutti K."/>
            <person name="Pangilinan J."/>
            <person name="Ruiz-Duenas F.J."/>
            <person name="Barrasa J.M."/>
            <person name="Sanchez-Garcia M."/>
            <person name="Camarero S."/>
            <person name="Miyauchi S."/>
            <person name="Serrano A."/>
            <person name="Linde D."/>
            <person name="Babiker R."/>
            <person name="Drula E."/>
            <person name="Ayuso-Fernandez I."/>
            <person name="Pacheco R."/>
            <person name="Padilla G."/>
            <person name="Ferreira P."/>
            <person name="Barriuso J."/>
            <person name="Kellner H."/>
            <person name="Castanera R."/>
            <person name="Alfaro M."/>
            <person name="Ramirez L."/>
            <person name="Pisabarro A.G."/>
            <person name="Kuo A."/>
            <person name="Tritt A."/>
            <person name="Lipzen A."/>
            <person name="He G."/>
            <person name="Yan M."/>
            <person name="Ng V."/>
            <person name="Cullen D."/>
            <person name="Martin F."/>
            <person name="Rosso M.-N."/>
            <person name="Henrissat B."/>
            <person name="Hibbett D."/>
            <person name="Martinez A.T."/>
            <person name="Grigoriev I.V."/>
        </authorList>
    </citation>
    <scope>NUCLEOTIDE SEQUENCE</scope>
    <source>
        <strain evidence="2">AH 40177</strain>
    </source>
</reference>
<organism evidence="2 3">
    <name type="scientific">Rhodocollybia butyracea</name>
    <dbReference type="NCBI Taxonomy" id="206335"/>
    <lineage>
        <taxon>Eukaryota</taxon>
        <taxon>Fungi</taxon>
        <taxon>Dikarya</taxon>
        <taxon>Basidiomycota</taxon>
        <taxon>Agaricomycotina</taxon>
        <taxon>Agaricomycetes</taxon>
        <taxon>Agaricomycetidae</taxon>
        <taxon>Agaricales</taxon>
        <taxon>Marasmiineae</taxon>
        <taxon>Omphalotaceae</taxon>
        <taxon>Rhodocollybia</taxon>
    </lineage>
</organism>
<evidence type="ECO:0000313" key="3">
    <source>
        <dbReference type="Proteomes" id="UP000772434"/>
    </source>
</evidence>
<name>A0A9P5PPT9_9AGAR</name>
<feature type="compositionally biased region" description="Polar residues" evidence="1">
    <location>
        <begin position="36"/>
        <end position="54"/>
    </location>
</feature>
<dbReference type="Proteomes" id="UP000772434">
    <property type="component" value="Unassembled WGS sequence"/>
</dbReference>
<gene>
    <name evidence="2" type="ORF">BDP27DRAFT_1424308</name>
</gene>
<comment type="caution">
    <text evidence="2">The sequence shown here is derived from an EMBL/GenBank/DDBJ whole genome shotgun (WGS) entry which is preliminary data.</text>
</comment>
<dbReference type="EMBL" id="JADNRY010000095">
    <property type="protein sequence ID" value="KAF9065920.1"/>
    <property type="molecule type" value="Genomic_DNA"/>
</dbReference>
<evidence type="ECO:0000256" key="1">
    <source>
        <dbReference type="SAM" id="MobiDB-lite"/>
    </source>
</evidence>
<feature type="compositionally biased region" description="Polar residues" evidence="1">
    <location>
        <begin position="90"/>
        <end position="110"/>
    </location>
</feature>
<accession>A0A9P5PPT9</accession>
<dbReference type="AlphaFoldDB" id="A0A9P5PPT9"/>